<dbReference type="EMBL" id="CP000478">
    <property type="protein sequence ID" value="ABK17548.1"/>
    <property type="molecule type" value="Genomic_DNA"/>
</dbReference>
<dbReference type="NCBIfam" id="TIGR00730">
    <property type="entry name" value="Rossman fold protein, TIGR00730 family"/>
    <property type="match status" value="1"/>
</dbReference>
<dbReference type="GO" id="GO:0008714">
    <property type="term" value="F:AMP nucleosidase activity"/>
    <property type="evidence" value="ECO:0007669"/>
    <property type="project" value="UniProtKB-EC"/>
</dbReference>
<evidence type="ECO:0000313" key="3">
    <source>
        <dbReference type="EMBL" id="ABK17548.1"/>
    </source>
</evidence>
<evidence type="ECO:0000313" key="4">
    <source>
        <dbReference type="Proteomes" id="UP000001784"/>
    </source>
</evidence>
<dbReference type="RefSeq" id="WP_011698718.1">
    <property type="nucleotide sequence ID" value="NC_008554.1"/>
</dbReference>
<accession>A0LJE6</accession>
<dbReference type="Pfam" id="PF03641">
    <property type="entry name" value="Lysine_decarbox"/>
    <property type="match status" value="1"/>
</dbReference>
<keyword evidence="2" id="KW-0378">Hydrolase</keyword>
<reference evidence="3 4" key="1">
    <citation type="submission" date="2006-10" db="EMBL/GenBank/DDBJ databases">
        <title>Complete sequence of Syntrophobacter fumaroxidans MPOB.</title>
        <authorList>
            <consortium name="US DOE Joint Genome Institute"/>
            <person name="Copeland A."/>
            <person name="Lucas S."/>
            <person name="Lapidus A."/>
            <person name="Barry K."/>
            <person name="Detter J.C."/>
            <person name="Glavina del Rio T."/>
            <person name="Hammon N."/>
            <person name="Israni S."/>
            <person name="Pitluck S."/>
            <person name="Goltsman E.G."/>
            <person name="Martinez M."/>
            <person name="Schmutz J."/>
            <person name="Larimer F."/>
            <person name="Land M."/>
            <person name="Hauser L."/>
            <person name="Kyrpides N."/>
            <person name="Kim E."/>
            <person name="Boone D.R."/>
            <person name="Brockman F."/>
            <person name="Culley D."/>
            <person name="Ferry J."/>
            <person name="Gunsalus R."/>
            <person name="McInerney M.J."/>
            <person name="Morrison M."/>
            <person name="Plugge C."/>
            <person name="Rohlin L."/>
            <person name="Scholten J."/>
            <person name="Sieber J."/>
            <person name="Stams A.J.M."/>
            <person name="Worm P."/>
            <person name="Henstra A.M."/>
            <person name="Richardson P."/>
        </authorList>
    </citation>
    <scope>NUCLEOTIDE SEQUENCE [LARGE SCALE GENOMIC DNA]</scope>
    <source>
        <strain evidence="4">DSM 10017 / MPOB</strain>
    </source>
</reference>
<dbReference type="GO" id="GO:0005829">
    <property type="term" value="C:cytosol"/>
    <property type="evidence" value="ECO:0007669"/>
    <property type="project" value="TreeGrafter"/>
</dbReference>
<dbReference type="GO" id="GO:0009691">
    <property type="term" value="P:cytokinin biosynthetic process"/>
    <property type="evidence" value="ECO:0007669"/>
    <property type="project" value="UniProtKB-UniRule"/>
</dbReference>
<dbReference type="PANTHER" id="PTHR43393">
    <property type="entry name" value="CYTOKININ RIBOSIDE 5'-MONOPHOSPHATE PHOSPHORIBOHYDROLASE"/>
    <property type="match status" value="1"/>
</dbReference>
<comment type="catalytic activity">
    <reaction evidence="1">
        <text>AMP + H2O = D-ribose 5-phosphate + adenine</text>
        <dbReference type="Rhea" id="RHEA:20129"/>
        <dbReference type="ChEBI" id="CHEBI:15377"/>
        <dbReference type="ChEBI" id="CHEBI:16708"/>
        <dbReference type="ChEBI" id="CHEBI:78346"/>
        <dbReference type="ChEBI" id="CHEBI:456215"/>
        <dbReference type="EC" id="3.2.2.4"/>
    </reaction>
</comment>
<evidence type="ECO:0000256" key="1">
    <source>
        <dbReference type="ARBA" id="ARBA00000274"/>
    </source>
</evidence>
<keyword evidence="2" id="KW-0203">Cytokinin biosynthesis</keyword>
<dbReference type="Proteomes" id="UP000001784">
    <property type="component" value="Chromosome"/>
</dbReference>
<dbReference type="SUPFAM" id="SSF102405">
    <property type="entry name" value="MCP/YpsA-like"/>
    <property type="match status" value="1"/>
</dbReference>
<gene>
    <name evidence="3" type="ordered locus">Sfum_1863</name>
</gene>
<dbReference type="STRING" id="335543.Sfum_1863"/>
<dbReference type="Gene3D" id="3.40.50.450">
    <property type="match status" value="1"/>
</dbReference>
<dbReference type="InterPro" id="IPR005269">
    <property type="entry name" value="LOG"/>
</dbReference>
<dbReference type="InParanoid" id="A0LJE6"/>
<dbReference type="AlphaFoldDB" id="A0LJE6"/>
<dbReference type="EC" id="3.2.2.n1" evidence="2"/>
<keyword evidence="4" id="KW-1185">Reference proteome</keyword>
<name>A0LJE6_SYNFM</name>
<dbReference type="InterPro" id="IPR031100">
    <property type="entry name" value="LOG_fam"/>
</dbReference>
<dbReference type="PANTHER" id="PTHR43393:SF3">
    <property type="entry name" value="LYSINE DECARBOXYLASE-LIKE PROTEIN"/>
    <property type="match status" value="1"/>
</dbReference>
<dbReference type="HOGENOM" id="CLU_058336_0_4_7"/>
<proteinExistence type="inferred from homology"/>
<comment type="similarity">
    <text evidence="2">Belongs to the LOG family.</text>
</comment>
<evidence type="ECO:0000256" key="2">
    <source>
        <dbReference type="RuleBase" id="RU363015"/>
    </source>
</evidence>
<dbReference type="InterPro" id="IPR052341">
    <property type="entry name" value="LOG_family_nucleotidases"/>
</dbReference>
<dbReference type="eggNOG" id="COG1611">
    <property type="taxonomic scope" value="Bacteria"/>
</dbReference>
<sequence length="217" mass="24398">MPEKQYLIDAITVHDSWRLFKILAEFVDGFESLADLYPAVSIFGSARVRPGDEIYERTVTIARKLAQSGFHVITGGGPGIMEAGNKGAKEGGAKSVGLNIELPLEQEPNPFATTRLFFQYFFVRKVMFVKYAQAYIGMPGGFGTLDEIFEALTLIQTKRIKPFPVILVGRDHWSGIMDWIRNVLLSGKYISREDLDLVTVLDDPDEVVYTIKRYVIV</sequence>
<dbReference type="KEGG" id="sfu:Sfum_1863"/>
<protein>
    <recommendedName>
        <fullName evidence="2">Cytokinin riboside 5'-monophosphate phosphoribohydrolase</fullName>
        <ecNumber evidence="2">3.2.2.n1</ecNumber>
    </recommendedName>
</protein>
<organism evidence="3 4">
    <name type="scientific">Syntrophobacter fumaroxidans (strain DSM 10017 / MPOB)</name>
    <dbReference type="NCBI Taxonomy" id="335543"/>
    <lineage>
        <taxon>Bacteria</taxon>
        <taxon>Pseudomonadati</taxon>
        <taxon>Thermodesulfobacteriota</taxon>
        <taxon>Syntrophobacteria</taxon>
        <taxon>Syntrophobacterales</taxon>
        <taxon>Syntrophobacteraceae</taxon>
        <taxon>Syntrophobacter</taxon>
    </lineage>
</organism>